<organism evidence="2 3">
    <name type="scientific">Mikania micrantha</name>
    <name type="common">bitter vine</name>
    <dbReference type="NCBI Taxonomy" id="192012"/>
    <lineage>
        <taxon>Eukaryota</taxon>
        <taxon>Viridiplantae</taxon>
        <taxon>Streptophyta</taxon>
        <taxon>Embryophyta</taxon>
        <taxon>Tracheophyta</taxon>
        <taxon>Spermatophyta</taxon>
        <taxon>Magnoliopsida</taxon>
        <taxon>eudicotyledons</taxon>
        <taxon>Gunneridae</taxon>
        <taxon>Pentapetalae</taxon>
        <taxon>asterids</taxon>
        <taxon>campanulids</taxon>
        <taxon>Asterales</taxon>
        <taxon>Asteraceae</taxon>
        <taxon>Asteroideae</taxon>
        <taxon>Heliantheae alliance</taxon>
        <taxon>Eupatorieae</taxon>
        <taxon>Mikania</taxon>
    </lineage>
</organism>
<name>A0A5N6MJZ7_9ASTR</name>
<feature type="compositionally biased region" description="Basic and acidic residues" evidence="1">
    <location>
        <begin position="11"/>
        <end position="20"/>
    </location>
</feature>
<reference evidence="2 3" key="1">
    <citation type="submission" date="2019-05" db="EMBL/GenBank/DDBJ databases">
        <title>Mikania micrantha, genome provides insights into the molecular mechanism of rapid growth.</title>
        <authorList>
            <person name="Liu B."/>
        </authorList>
    </citation>
    <scope>NUCLEOTIDE SEQUENCE [LARGE SCALE GENOMIC DNA]</scope>
    <source>
        <strain evidence="2">NLD-2019</strain>
        <tissue evidence="2">Leaf</tissue>
    </source>
</reference>
<dbReference type="EMBL" id="SZYD01000015">
    <property type="protein sequence ID" value="KAD3640560.1"/>
    <property type="molecule type" value="Genomic_DNA"/>
</dbReference>
<evidence type="ECO:0000313" key="3">
    <source>
        <dbReference type="Proteomes" id="UP000326396"/>
    </source>
</evidence>
<feature type="region of interest" description="Disordered" evidence="1">
    <location>
        <begin position="1"/>
        <end position="23"/>
    </location>
</feature>
<accession>A0A5N6MJZ7</accession>
<proteinExistence type="predicted"/>
<evidence type="ECO:0000313" key="2">
    <source>
        <dbReference type="EMBL" id="KAD3640560.1"/>
    </source>
</evidence>
<protein>
    <submittedName>
        <fullName evidence="2">Uncharacterized protein</fullName>
    </submittedName>
</protein>
<sequence length="160" mass="16800">MEPRGSLGNGDAKEETEWSKQKVGKVGAISVDEEGMIRFAVLEAQGENEVMGCDSREMVKGRKSSNAVGGLGSHDPGLRIGLGLGHVSEKWLYCGPEECRRRMGMVRDGGGGDGGVGVVDFGRREKTEAAKGPEMGVCGLASLEEGSRGVKVDSFAGKNV</sequence>
<dbReference type="AlphaFoldDB" id="A0A5N6MJZ7"/>
<gene>
    <name evidence="2" type="ORF">E3N88_29783</name>
</gene>
<keyword evidence="3" id="KW-1185">Reference proteome</keyword>
<comment type="caution">
    <text evidence="2">The sequence shown here is derived from an EMBL/GenBank/DDBJ whole genome shotgun (WGS) entry which is preliminary data.</text>
</comment>
<dbReference type="Proteomes" id="UP000326396">
    <property type="component" value="Linkage Group LG5"/>
</dbReference>
<evidence type="ECO:0000256" key="1">
    <source>
        <dbReference type="SAM" id="MobiDB-lite"/>
    </source>
</evidence>